<gene>
    <name evidence="1" type="ORF">PHAECO_LOCUS3547</name>
</gene>
<dbReference type="AlphaFoldDB" id="A0A9N9X1K6"/>
<sequence>MLAFHSSTGCDTVSTFCDIGKKTAWKVWMSFREIDRVLHQLCRSISDIDDECYAVLQRFVILLYDRASDLQNINDCRRVLFTRKNRAIENIPPTADALAQHIERATLQARIWNNSLDSQYVIPSPTNRGWTVTSEESYRYVWAITPEVAKHCVQLTTCTCRKRCTSCECIKMEIRCTKLCV</sequence>
<accession>A0A9N9X1K6</accession>
<dbReference type="PANTHER" id="PTHR46704:SF9">
    <property type="entry name" value="BHLH DOMAIN-CONTAINING PROTEIN"/>
    <property type="match status" value="1"/>
</dbReference>
<dbReference type="OrthoDB" id="6711362at2759"/>
<proteinExistence type="predicted"/>
<keyword evidence="2" id="KW-1185">Reference proteome</keyword>
<dbReference type="Proteomes" id="UP001153737">
    <property type="component" value="Chromosome 13"/>
</dbReference>
<organism evidence="1 2">
    <name type="scientific">Phaedon cochleariae</name>
    <name type="common">Mustard beetle</name>
    <dbReference type="NCBI Taxonomy" id="80249"/>
    <lineage>
        <taxon>Eukaryota</taxon>
        <taxon>Metazoa</taxon>
        <taxon>Ecdysozoa</taxon>
        <taxon>Arthropoda</taxon>
        <taxon>Hexapoda</taxon>
        <taxon>Insecta</taxon>
        <taxon>Pterygota</taxon>
        <taxon>Neoptera</taxon>
        <taxon>Endopterygota</taxon>
        <taxon>Coleoptera</taxon>
        <taxon>Polyphaga</taxon>
        <taxon>Cucujiformia</taxon>
        <taxon>Chrysomeloidea</taxon>
        <taxon>Chrysomelidae</taxon>
        <taxon>Chrysomelinae</taxon>
        <taxon>Chrysomelini</taxon>
        <taxon>Phaedon</taxon>
    </lineage>
</organism>
<reference evidence="1" key="2">
    <citation type="submission" date="2022-10" db="EMBL/GenBank/DDBJ databases">
        <authorList>
            <consortium name="ENA_rothamsted_submissions"/>
            <consortium name="culmorum"/>
            <person name="King R."/>
        </authorList>
    </citation>
    <scope>NUCLEOTIDE SEQUENCE</scope>
</reference>
<dbReference type="PANTHER" id="PTHR46704">
    <property type="entry name" value="CXC DOMAIN-CONTAINING PROTEIN-RELATED"/>
    <property type="match status" value="1"/>
</dbReference>
<evidence type="ECO:0000313" key="1">
    <source>
        <dbReference type="EMBL" id="CAG9815913.1"/>
    </source>
</evidence>
<name>A0A9N9X1K6_PHACE</name>
<protein>
    <submittedName>
        <fullName evidence="1">Uncharacterized protein</fullName>
    </submittedName>
</protein>
<dbReference type="EMBL" id="OU896719">
    <property type="protein sequence ID" value="CAG9815913.1"/>
    <property type="molecule type" value="Genomic_DNA"/>
</dbReference>
<evidence type="ECO:0000313" key="2">
    <source>
        <dbReference type="Proteomes" id="UP001153737"/>
    </source>
</evidence>
<reference evidence="1" key="1">
    <citation type="submission" date="2022-01" db="EMBL/GenBank/DDBJ databases">
        <authorList>
            <person name="King R."/>
        </authorList>
    </citation>
    <scope>NUCLEOTIDE SEQUENCE</scope>
</reference>